<evidence type="ECO:0000313" key="3">
    <source>
        <dbReference type="Proteomes" id="UP000276133"/>
    </source>
</evidence>
<keyword evidence="1" id="KW-0812">Transmembrane</keyword>
<evidence type="ECO:0000256" key="1">
    <source>
        <dbReference type="SAM" id="Phobius"/>
    </source>
</evidence>
<comment type="caution">
    <text evidence="2">The sequence shown here is derived from an EMBL/GenBank/DDBJ whole genome shotgun (WGS) entry which is preliminary data.</text>
</comment>
<organism evidence="2 3">
    <name type="scientific">Brachionus plicatilis</name>
    <name type="common">Marine rotifer</name>
    <name type="synonym">Brachionus muelleri</name>
    <dbReference type="NCBI Taxonomy" id="10195"/>
    <lineage>
        <taxon>Eukaryota</taxon>
        <taxon>Metazoa</taxon>
        <taxon>Spiralia</taxon>
        <taxon>Gnathifera</taxon>
        <taxon>Rotifera</taxon>
        <taxon>Eurotatoria</taxon>
        <taxon>Monogononta</taxon>
        <taxon>Pseudotrocha</taxon>
        <taxon>Ploima</taxon>
        <taxon>Brachionidae</taxon>
        <taxon>Brachionus</taxon>
    </lineage>
</organism>
<evidence type="ECO:0000313" key="2">
    <source>
        <dbReference type="EMBL" id="RNA26819.1"/>
    </source>
</evidence>
<keyword evidence="1" id="KW-0472">Membrane</keyword>
<feature type="transmembrane region" description="Helical" evidence="1">
    <location>
        <begin position="12"/>
        <end position="33"/>
    </location>
</feature>
<gene>
    <name evidence="2" type="ORF">BpHYR1_004247</name>
</gene>
<reference evidence="2 3" key="1">
    <citation type="journal article" date="2018" name="Sci. Rep.">
        <title>Genomic signatures of local adaptation to the degree of environmental predictability in rotifers.</title>
        <authorList>
            <person name="Franch-Gras L."/>
            <person name="Hahn C."/>
            <person name="Garcia-Roger E.M."/>
            <person name="Carmona M.J."/>
            <person name="Serra M."/>
            <person name="Gomez A."/>
        </authorList>
    </citation>
    <scope>NUCLEOTIDE SEQUENCE [LARGE SCALE GENOMIC DNA]</scope>
    <source>
        <strain evidence="2">HYR1</strain>
    </source>
</reference>
<accession>A0A3M7RTN4</accession>
<sequence>MRSMILDGVEMMAIGRMSLGVAGFCTFGIGVMLPSRHSSMTIPLFTQWLKMSLLAKQYPRTARLVVRHNQDQVGEWLVACATCLHVPTCRLYSSYTSRVTLSLNDSQWLVKVLCVTNGLHESVDGAVRVCFNVSEKGIASSAKLKYWGELVGGPSGLRVSEMKKRFGLIGILLFISLFKSSPKFVKLLVTDRDVKYVTDN</sequence>
<dbReference type="AlphaFoldDB" id="A0A3M7RTN4"/>
<dbReference type="Proteomes" id="UP000276133">
    <property type="component" value="Unassembled WGS sequence"/>
</dbReference>
<name>A0A3M7RTN4_BRAPC</name>
<keyword evidence="1" id="KW-1133">Transmembrane helix</keyword>
<dbReference type="EMBL" id="REGN01002664">
    <property type="protein sequence ID" value="RNA26819.1"/>
    <property type="molecule type" value="Genomic_DNA"/>
</dbReference>
<proteinExistence type="predicted"/>
<keyword evidence="3" id="KW-1185">Reference proteome</keyword>
<protein>
    <submittedName>
        <fullName evidence="2">Uncharacterized protein</fullName>
    </submittedName>
</protein>